<dbReference type="Pfam" id="PF05735">
    <property type="entry name" value="TSP_C"/>
    <property type="match status" value="1"/>
</dbReference>
<comment type="similarity">
    <text evidence="1">Belongs to the thrombospondin family.</text>
</comment>
<organism evidence="14 15">
    <name type="scientific">Pocillopora damicornis</name>
    <name type="common">Cauliflower coral</name>
    <name type="synonym">Millepora damicornis</name>
    <dbReference type="NCBI Taxonomy" id="46731"/>
    <lineage>
        <taxon>Eukaryota</taxon>
        <taxon>Metazoa</taxon>
        <taxon>Cnidaria</taxon>
        <taxon>Anthozoa</taxon>
        <taxon>Hexacorallia</taxon>
        <taxon>Scleractinia</taxon>
        <taxon>Astrocoeniina</taxon>
        <taxon>Pocilloporidae</taxon>
        <taxon>Pocillopora</taxon>
    </lineage>
</organism>
<dbReference type="PANTHER" id="PTHR10199:SF100">
    <property type="entry name" value="THROMBOSPONDIN, ISOFORM A"/>
    <property type="match status" value="1"/>
</dbReference>
<dbReference type="InterPro" id="IPR001881">
    <property type="entry name" value="EGF-like_Ca-bd_dom"/>
</dbReference>
<evidence type="ECO:0000256" key="7">
    <source>
        <dbReference type="ARBA" id="ARBA00023157"/>
    </source>
</evidence>
<evidence type="ECO:0000259" key="12">
    <source>
        <dbReference type="PROSITE" id="PS50026"/>
    </source>
</evidence>
<evidence type="ECO:0000256" key="8">
    <source>
        <dbReference type="ARBA" id="ARBA00023180"/>
    </source>
</evidence>
<feature type="compositionally biased region" description="Acidic residues" evidence="11">
    <location>
        <begin position="733"/>
        <end position="754"/>
    </location>
</feature>
<dbReference type="STRING" id="46731.A0A3M6UE93"/>
<dbReference type="InterPro" id="IPR048287">
    <property type="entry name" value="TSPN-like_N"/>
</dbReference>
<protein>
    <submittedName>
        <fullName evidence="14">Uncharacterized protein</fullName>
    </submittedName>
</protein>
<dbReference type="InterPro" id="IPR003367">
    <property type="entry name" value="Thrombospondin_3-like_rpt"/>
</dbReference>
<dbReference type="InterPro" id="IPR028974">
    <property type="entry name" value="TSP_type-3_rpt"/>
</dbReference>
<dbReference type="SMART" id="SM00181">
    <property type="entry name" value="EGF"/>
    <property type="match status" value="4"/>
</dbReference>
<keyword evidence="4" id="KW-0677">Repeat</keyword>
<evidence type="ECO:0000256" key="11">
    <source>
        <dbReference type="SAM" id="MobiDB-lite"/>
    </source>
</evidence>
<sequence length="1022" mass="113688">YQINPAYFKNHKYLCSSKSFSTTSLTPATAAEIDLFEVFGINSNTEGVNQVQGLIRETGNAFKIGKHLPRMELSRQVLDTIRRMLIKERQIVVVANLKVKDFSHGTLFSMDAKISGKTLLSVWISCYRTCRLGITYQTSELKIREASFHHIGALSDGKWHKIALHIFPHSHPKKTLAGLYVDCKMQGRRQLLTQIEEFFPSSSKISQDIVFLFGRRSGKTDSAMLTWKGSLQNVKFVFDKQVEELMNSTSCLSPSPSDLLEGEGELFSAGSLYSPQIRGQPRTLSLAAPGAPSLQYSTQDLMMVLVNMQKEAQRREESLQRSLLHVKERLQSQSDDLTSIKKTLESGVCSRRAFSPGRENVDKCSLKPCFPFVECVNTPGDGLGFKCGECPPGYTGDGMRCDDVDECLYSPCSPHATCTNLQPGFKCSACPKGFLGNSTVGIGRDFAEHIKQLCHDVDECNDGRNGGCSVFSTCVNTQGSYSCGACRDGYVGDPHSECVRVKFCSGDPKTNPCGRGAECIPTKEGAAFECRCKPGLAGNGFVCGNDQDMDGIPDEKLSCTGDPRCMKDNCRNVPNSEQEDVNKNGVGDMCELDVDGDRLADFRDNCPHVFNRNQRDTDRDGIGNDCDNCPDIPNREQNDADSDGIGDACDPDIDGDGLRNIFDNCPAVPNRKQANKDGDAFGDACDNCPFTPNSNQNDKDNDGWGDACDVDRDYDSDGIEDKFDNCLSQENPDQLDADQDGNGDPCDSDDDGDGVPDYRDNCRLVFNVDQKQTKSDTYGDACIEDFDGDGVHDKEDACPVNPRITRTDFSLYHTLAIDPESTKQERPIWKVNKKGNEIQQAVNSIATMLIGKQIFRDVEYSGTFFVNTESDDDIIGIVFGYQSPKKFFVASWKQKRQIYWDTRPIRATAESAKINSISGPSRMLRNVLWHTGNVSHEATLLWKDQQNGHGWHDKTAYRWQLVYMPSKSTMRLKIWRKYNKLMMDSGVIKDPDIRGGKLGVMCFSQENIIWSAISTRCLDPLY</sequence>
<keyword evidence="3" id="KW-0732">Signal</keyword>
<dbReference type="PROSITE" id="PS51236">
    <property type="entry name" value="TSP_CTER"/>
    <property type="match status" value="1"/>
</dbReference>
<reference evidence="14 15" key="1">
    <citation type="journal article" date="2018" name="Sci. Rep.">
        <title>Comparative analysis of the Pocillopora damicornis genome highlights role of immune system in coral evolution.</title>
        <authorList>
            <person name="Cunning R."/>
            <person name="Bay R.A."/>
            <person name="Gillette P."/>
            <person name="Baker A.C."/>
            <person name="Traylor-Knowles N."/>
        </authorList>
    </citation>
    <scope>NUCLEOTIDE SEQUENCE [LARGE SCALE GENOMIC DNA]</scope>
    <source>
        <strain evidence="14">RSMAS</strain>
        <tissue evidence="14">Whole animal</tissue>
    </source>
</reference>
<keyword evidence="8" id="KW-0325">Glycoprotein</keyword>
<dbReference type="Pfam" id="PF02412">
    <property type="entry name" value="TSP_3"/>
    <property type="match status" value="7"/>
</dbReference>
<feature type="region of interest" description="Disordered" evidence="11">
    <location>
        <begin position="719"/>
        <end position="754"/>
    </location>
</feature>
<evidence type="ECO:0000256" key="1">
    <source>
        <dbReference type="ARBA" id="ARBA00009456"/>
    </source>
</evidence>
<dbReference type="InterPro" id="IPR000742">
    <property type="entry name" value="EGF"/>
</dbReference>
<keyword evidence="2 9" id="KW-0245">EGF-like domain</keyword>
<dbReference type="GO" id="GO:0005576">
    <property type="term" value="C:extracellular region"/>
    <property type="evidence" value="ECO:0007669"/>
    <property type="project" value="InterPro"/>
</dbReference>
<feature type="non-terminal residue" evidence="14">
    <location>
        <position position="1"/>
    </location>
</feature>
<dbReference type="InterPro" id="IPR008859">
    <property type="entry name" value="Thrombospondin_C"/>
</dbReference>
<evidence type="ECO:0000256" key="2">
    <source>
        <dbReference type="ARBA" id="ARBA00022536"/>
    </source>
</evidence>
<evidence type="ECO:0000256" key="3">
    <source>
        <dbReference type="ARBA" id="ARBA00022729"/>
    </source>
</evidence>
<evidence type="ECO:0000256" key="9">
    <source>
        <dbReference type="PROSITE-ProRule" id="PRU00076"/>
    </source>
</evidence>
<accession>A0A3M6UE93</accession>
<dbReference type="Gene3D" id="2.60.120.200">
    <property type="match status" value="2"/>
</dbReference>
<dbReference type="GO" id="GO:0005509">
    <property type="term" value="F:calcium ion binding"/>
    <property type="evidence" value="ECO:0007669"/>
    <property type="project" value="UniProtKB-UniRule"/>
</dbReference>
<dbReference type="InterPro" id="IPR018097">
    <property type="entry name" value="EGF_Ca-bd_CS"/>
</dbReference>
<dbReference type="FunFam" id="2.10.25.10:FF:000027">
    <property type="entry name" value="Thrombospondin 3"/>
    <property type="match status" value="1"/>
</dbReference>
<dbReference type="EMBL" id="RCHS01001705">
    <property type="protein sequence ID" value="RMX51972.1"/>
    <property type="molecule type" value="Genomic_DNA"/>
</dbReference>
<comment type="caution">
    <text evidence="14">The sequence shown here is derived from an EMBL/GenBank/DDBJ whole genome shotgun (WGS) entry which is preliminary data.</text>
</comment>
<dbReference type="SUPFAM" id="SSF57196">
    <property type="entry name" value="EGF/Laminin"/>
    <property type="match status" value="1"/>
</dbReference>
<dbReference type="SUPFAM" id="SSF103647">
    <property type="entry name" value="TSP type-3 repeat"/>
    <property type="match status" value="3"/>
</dbReference>
<dbReference type="Gene3D" id="4.10.1080.10">
    <property type="entry name" value="TSP type-3 repeat"/>
    <property type="match status" value="2"/>
</dbReference>
<dbReference type="CDD" id="cd00054">
    <property type="entry name" value="EGF_CA"/>
    <property type="match status" value="3"/>
</dbReference>
<comment type="caution">
    <text evidence="9">Lacks conserved residue(s) required for the propagation of feature annotation.</text>
</comment>
<dbReference type="FunFam" id="2.10.25.10:FF:000038">
    <property type="entry name" value="Fibrillin 2"/>
    <property type="match status" value="1"/>
</dbReference>
<dbReference type="PROSITE" id="PS01187">
    <property type="entry name" value="EGF_CA"/>
    <property type="match status" value="1"/>
</dbReference>
<keyword evidence="5 10" id="KW-0106">Calcium</keyword>
<dbReference type="InterPro" id="IPR049883">
    <property type="entry name" value="NOTCH1_EGF-like"/>
</dbReference>
<feature type="domain" description="EGF-like" evidence="12">
    <location>
        <begin position="360"/>
        <end position="402"/>
    </location>
</feature>
<feature type="repeat" description="TSP type-3" evidence="10">
    <location>
        <begin position="735"/>
        <end position="770"/>
    </location>
</feature>
<evidence type="ECO:0000259" key="13">
    <source>
        <dbReference type="PROSITE" id="PS51236"/>
    </source>
</evidence>
<dbReference type="InterPro" id="IPR013320">
    <property type="entry name" value="ConA-like_dom_sf"/>
</dbReference>
<feature type="domain" description="EGF-like" evidence="12">
    <location>
        <begin position="403"/>
        <end position="440"/>
    </location>
</feature>
<feature type="domain" description="TSP C-terminal" evidence="13">
    <location>
        <begin position="810"/>
        <end position="1022"/>
    </location>
</feature>
<dbReference type="SMART" id="SM00210">
    <property type="entry name" value="TSPN"/>
    <property type="match status" value="1"/>
</dbReference>
<name>A0A3M6UE93_POCDA</name>
<dbReference type="FunFam" id="4.10.1080.10:FF:000001">
    <property type="entry name" value="Thrombospondin 3"/>
    <property type="match status" value="1"/>
</dbReference>
<dbReference type="SMART" id="SM00179">
    <property type="entry name" value="EGF_CA"/>
    <property type="match status" value="3"/>
</dbReference>
<evidence type="ECO:0000313" key="14">
    <source>
        <dbReference type="EMBL" id="RMX51972.1"/>
    </source>
</evidence>
<proteinExistence type="inferred from homology"/>
<evidence type="ECO:0000256" key="4">
    <source>
        <dbReference type="ARBA" id="ARBA00022737"/>
    </source>
</evidence>
<dbReference type="Pfam" id="PF07645">
    <property type="entry name" value="EGF_CA"/>
    <property type="match status" value="2"/>
</dbReference>
<keyword evidence="15" id="KW-1185">Reference proteome</keyword>
<feature type="repeat" description="TSP type-3" evidence="10">
    <location>
        <begin position="638"/>
        <end position="673"/>
    </location>
</feature>
<dbReference type="PROSITE" id="PS51234">
    <property type="entry name" value="TSP3"/>
    <property type="match status" value="2"/>
</dbReference>
<keyword evidence="6" id="KW-0130">Cell adhesion</keyword>
<dbReference type="OrthoDB" id="14563at2759"/>
<feature type="disulfide bond" evidence="9">
    <location>
        <begin position="513"/>
        <end position="530"/>
    </location>
</feature>
<evidence type="ECO:0000256" key="6">
    <source>
        <dbReference type="ARBA" id="ARBA00022889"/>
    </source>
</evidence>
<dbReference type="PROSITE" id="PS50026">
    <property type="entry name" value="EGF_3"/>
    <property type="match status" value="3"/>
</dbReference>
<evidence type="ECO:0000313" key="15">
    <source>
        <dbReference type="Proteomes" id="UP000275408"/>
    </source>
</evidence>
<dbReference type="GO" id="GO:0007155">
    <property type="term" value="P:cell adhesion"/>
    <property type="evidence" value="ECO:0007669"/>
    <property type="project" value="UniProtKB-KW"/>
</dbReference>
<dbReference type="Proteomes" id="UP000275408">
    <property type="component" value="Unassembled WGS sequence"/>
</dbReference>
<dbReference type="FunFam" id="2.60.120.200:FF:000002">
    <property type="entry name" value="Thrombospondin 3"/>
    <property type="match status" value="1"/>
</dbReference>
<dbReference type="InterPro" id="IPR017897">
    <property type="entry name" value="Thrombospondin_3_rpt"/>
</dbReference>
<dbReference type="AlphaFoldDB" id="A0A3M6UE93"/>
<evidence type="ECO:0000256" key="5">
    <source>
        <dbReference type="ARBA" id="ARBA00022837"/>
    </source>
</evidence>
<feature type="domain" description="EGF-like" evidence="12">
    <location>
        <begin position="500"/>
        <end position="542"/>
    </location>
</feature>
<gene>
    <name evidence="14" type="ORF">pdam_00004765</name>
</gene>
<keyword evidence="7 9" id="KW-1015">Disulfide bond</keyword>
<dbReference type="PANTHER" id="PTHR10199">
    <property type="entry name" value="THROMBOSPONDIN"/>
    <property type="match status" value="1"/>
</dbReference>
<dbReference type="FunFam" id="4.10.1080.10:FF:000002">
    <property type="entry name" value="Thrombospondin 3"/>
    <property type="match status" value="1"/>
</dbReference>
<dbReference type="SUPFAM" id="SSF49899">
    <property type="entry name" value="Concanavalin A-like lectins/glucanases"/>
    <property type="match status" value="2"/>
</dbReference>
<dbReference type="FunFam" id="2.10.25.10:FF:000025">
    <property type="entry name" value="Thrombospondin 3"/>
    <property type="match status" value="1"/>
</dbReference>
<evidence type="ECO:0000256" key="10">
    <source>
        <dbReference type="PROSITE-ProRule" id="PRU00634"/>
    </source>
</evidence>
<dbReference type="Gene3D" id="2.10.25.10">
    <property type="entry name" value="Laminin"/>
    <property type="match status" value="4"/>
</dbReference>